<feature type="non-terminal residue" evidence="1">
    <location>
        <position position="1"/>
    </location>
</feature>
<gene>
    <name evidence="1" type="ORF">J7E47_08145</name>
</gene>
<sequence length="66" mass="7668">PKPANTVYLKVRVAWIATAAQPSGSKLPRHREFVRFRTAPQLVQNFREKWHEAATLRDILFCRPVP</sequence>
<protein>
    <submittedName>
        <fullName evidence="1">Uncharacterized protein</fullName>
    </submittedName>
</protein>
<accession>A0A944HFJ8</accession>
<reference evidence="1" key="1">
    <citation type="submission" date="2021-03" db="EMBL/GenBank/DDBJ databases">
        <title>Genomic analysis provides insights into the functional capacity of soil bacteria communities inhabiting an altitudinal gradient in the Atacama Desert.</title>
        <authorList>
            <person name="Gonzalez M."/>
            <person name="Maldonado J."/>
            <person name="Maza F."/>
            <person name="Hodar C."/>
            <person name="Cortes M."/>
            <person name="Palma R."/>
            <person name="Andreani C."/>
            <person name="Gaete A."/>
            <person name="Vasquez-Dean J."/>
            <person name="Acuna V."/>
            <person name="Aguado M."/>
            <person name="Mandakovic D."/>
            <person name="Latorre M."/>
            <person name="Orellana A."/>
            <person name="Gutierrez R."/>
            <person name="Montecino M."/>
            <person name="Allende M."/>
            <person name="Maass A."/>
            <person name="Cambiazo V."/>
        </authorList>
    </citation>
    <scope>NUCLEOTIDE SEQUENCE</scope>
    <source>
        <strain evidence="1">ISL-25</strain>
    </source>
</reference>
<dbReference type="AlphaFoldDB" id="A0A944HFJ8"/>
<organism evidence="1 2">
    <name type="scientific">Pseudomonas fluorescens</name>
    <dbReference type="NCBI Taxonomy" id="294"/>
    <lineage>
        <taxon>Bacteria</taxon>
        <taxon>Pseudomonadati</taxon>
        <taxon>Pseudomonadota</taxon>
        <taxon>Gammaproteobacteria</taxon>
        <taxon>Pseudomonadales</taxon>
        <taxon>Pseudomonadaceae</taxon>
        <taxon>Pseudomonas</taxon>
    </lineage>
</organism>
<proteinExistence type="predicted"/>
<name>A0A944HFJ8_PSEFL</name>
<dbReference type="EMBL" id="JAGGOB010000015">
    <property type="protein sequence ID" value="MBT2328689.1"/>
    <property type="molecule type" value="Genomic_DNA"/>
</dbReference>
<dbReference type="Proteomes" id="UP000692896">
    <property type="component" value="Unassembled WGS sequence"/>
</dbReference>
<evidence type="ECO:0000313" key="2">
    <source>
        <dbReference type="Proteomes" id="UP000692896"/>
    </source>
</evidence>
<comment type="caution">
    <text evidence="1">The sequence shown here is derived from an EMBL/GenBank/DDBJ whole genome shotgun (WGS) entry which is preliminary data.</text>
</comment>
<evidence type="ECO:0000313" key="1">
    <source>
        <dbReference type="EMBL" id="MBT2328689.1"/>
    </source>
</evidence>